<dbReference type="InterPro" id="IPR046335">
    <property type="entry name" value="LacI/GalR-like_sensor"/>
</dbReference>
<keyword evidence="2 6" id="KW-0238">DNA-binding</keyword>
<dbReference type="SUPFAM" id="SSF47413">
    <property type="entry name" value="lambda repressor-like DNA-binding domains"/>
    <property type="match status" value="1"/>
</dbReference>
<feature type="compositionally biased region" description="Polar residues" evidence="4">
    <location>
        <begin position="353"/>
        <end position="363"/>
    </location>
</feature>
<evidence type="ECO:0000256" key="4">
    <source>
        <dbReference type="SAM" id="MobiDB-lite"/>
    </source>
</evidence>
<evidence type="ECO:0000313" key="6">
    <source>
        <dbReference type="EMBL" id="GAA4902343.1"/>
    </source>
</evidence>
<evidence type="ECO:0000256" key="2">
    <source>
        <dbReference type="ARBA" id="ARBA00023125"/>
    </source>
</evidence>
<dbReference type="PROSITE" id="PS00356">
    <property type="entry name" value="HTH_LACI_1"/>
    <property type="match status" value="1"/>
</dbReference>
<reference evidence="7" key="1">
    <citation type="journal article" date="2019" name="Int. J. Syst. Evol. Microbiol.">
        <title>The Global Catalogue of Microorganisms (GCM) 10K type strain sequencing project: providing services to taxonomists for standard genome sequencing and annotation.</title>
        <authorList>
            <consortium name="The Broad Institute Genomics Platform"/>
            <consortium name="The Broad Institute Genome Sequencing Center for Infectious Disease"/>
            <person name="Wu L."/>
            <person name="Ma J."/>
        </authorList>
    </citation>
    <scope>NUCLEOTIDE SEQUENCE [LARGE SCALE GENOMIC DNA]</scope>
    <source>
        <strain evidence="7">JCM 19125</strain>
    </source>
</reference>
<dbReference type="Gene3D" id="1.10.260.40">
    <property type="entry name" value="lambda repressor-like DNA-binding domains"/>
    <property type="match status" value="1"/>
</dbReference>
<proteinExistence type="predicted"/>
<comment type="caution">
    <text evidence="6">The sequence shown here is derived from an EMBL/GenBank/DDBJ whole genome shotgun (WGS) entry which is preliminary data.</text>
</comment>
<dbReference type="InterPro" id="IPR028082">
    <property type="entry name" value="Peripla_BP_I"/>
</dbReference>
<dbReference type="Proteomes" id="UP001501521">
    <property type="component" value="Unassembled WGS sequence"/>
</dbReference>
<dbReference type="GO" id="GO:0003677">
    <property type="term" value="F:DNA binding"/>
    <property type="evidence" value="ECO:0007669"/>
    <property type="project" value="UniProtKB-KW"/>
</dbReference>
<dbReference type="CDD" id="cd01392">
    <property type="entry name" value="HTH_LacI"/>
    <property type="match status" value="1"/>
</dbReference>
<name>A0ABP9FHE1_9ACTN</name>
<dbReference type="InterPro" id="IPR000843">
    <property type="entry name" value="HTH_LacI"/>
</dbReference>
<dbReference type="EMBL" id="BAABLV010000035">
    <property type="protein sequence ID" value="GAA4902343.1"/>
    <property type="molecule type" value="Genomic_DNA"/>
</dbReference>
<evidence type="ECO:0000256" key="3">
    <source>
        <dbReference type="ARBA" id="ARBA00023163"/>
    </source>
</evidence>
<dbReference type="PANTHER" id="PTHR30146:SF155">
    <property type="entry name" value="ALANINE RACEMASE"/>
    <property type="match status" value="1"/>
</dbReference>
<dbReference type="PANTHER" id="PTHR30146">
    <property type="entry name" value="LACI-RELATED TRANSCRIPTIONAL REPRESSOR"/>
    <property type="match status" value="1"/>
</dbReference>
<organism evidence="6 7">
    <name type="scientific">Tessaracoccus lubricantis</name>
    <dbReference type="NCBI Taxonomy" id="545543"/>
    <lineage>
        <taxon>Bacteria</taxon>
        <taxon>Bacillati</taxon>
        <taxon>Actinomycetota</taxon>
        <taxon>Actinomycetes</taxon>
        <taxon>Propionibacteriales</taxon>
        <taxon>Propionibacteriaceae</taxon>
        <taxon>Tessaracoccus</taxon>
    </lineage>
</organism>
<dbReference type="PROSITE" id="PS50932">
    <property type="entry name" value="HTH_LACI_2"/>
    <property type="match status" value="1"/>
</dbReference>
<feature type="domain" description="HTH lacI-type" evidence="5">
    <location>
        <begin position="13"/>
        <end position="67"/>
    </location>
</feature>
<keyword evidence="1" id="KW-0805">Transcription regulation</keyword>
<feature type="region of interest" description="Disordered" evidence="4">
    <location>
        <begin position="328"/>
        <end position="363"/>
    </location>
</feature>
<dbReference type="SUPFAM" id="SSF53822">
    <property type="entry name" value="Periplasmic binding protein-like I"/>
    <property type="match status" value="1"/>
</dbReference>
<sequence>MSRPPQEQPSRRLTIAEIAARAKVSPSAVSFALNGRPGVSPETRERILAVVREANWHPNYAAQALSRARAGVIGVVTQREPGQPLWSATFGGYFLAGVQAEIAQRGVLLILHTVESLEDEAALYEQWLGERRVDGVLVINPHADDPRLPELERLGLPAVVVGDTRESSALSCAWTDDEEAAGLAVQHLAELGHQHVARVSGNPELLHYAIRERAFMAAARTARVRMHAETLYAGPDTVSRVRALVDGPNPLTAVIVEDLDFAVHLTGALAGAGISVPEDVSVLAWDDGPSATLLTPALTVLSRDLTRYGQVAAQELLQVIDTGSPRSIQGTSTRLVVRESTGPAPADRAARNGNDSVTNYDAR</sequence>
<dbReference type="Pfam" id="PF00356">
    <property type="entry name" value="LacI"/>
    <property type="match status" value="1"/>
</dbReference>
<keyword evidence="7" id="KW-1185">Reference proteome</keyword>
<protein>
    <submittedName>
        <fullName evidence="6">LacI family DNA-binding transcriptional regulator</fullName>
    </submittedName>
</protein>
<dbReference type="CDD" id="cd06267">
    <property type="entry name" value="PBP1_LacI_sugar_binding-like"/>
    <property type="match status" value="1"/>
</dbReference>
<dbReference type="SMART" id="SM00354">
    <property type="entry name" value="HTH_LACI"/>
    <property type="match status" value="1"/>
</dbReference>
<dbReference type="InterPro" id="IPR010982">
    <property type="entry name" value="Lambda_DNA-bd_dom_sf"/>
</dbReference>
<gene>
    <name evidence="6" type="ORF">GCM10025789_21290</name>
</gene>
<dbReference type="Gene3D" id="3.40.50.2300">
    <property type="match status" value="2"/>
</dbReference>
<keyword evidence="3" id="KW-0804">Transcription</keyword>
<evidence type="ECO:0000256" key="1">
    <source>
        <dbReference type="ARBA" id="ARBA00023015"/>
    </source>
</evidence>
<evidence type="ECO:0000313" key="7">
    <source>
        <dbReference type="Proteomes" id="UP001501521"/>
    </source>
</evidence>
<accession>A0ABP9FHE1</accession>
<dbReference type="RefSeq" id="WP_345582653.1">
    <property type="nucleotide sequence ID" value="NZ_BAABLV010000035.1"/>
</dbReference>
<evidence type="ECO:0000259" key="5">
    <source>
        <dbReference type="PROSITE" id="PS50932"/>
    </source>
</evidence>
<dbReference type="Pfam" id="PF13377">
    <property type="entry name" value="Peripla_BP_3"/>
    <property type="match status" value="1"/>
</dbReference>